<feature type="compositionally biased region" description="Polar residues" evidence="3">
    <location>
        <begin position="251"/>
        <end position="261"/>
    </location>
</feature>
<reference evidence="5" key="1">
    <citation type="submission" date="2021-01" db="EMBL/GenBank/DDBJ databases">
        <authorList>
            <person name="Corre E."/>
            <person name="Pelletier E."/>
            <person name="Niang G."/>
            <person name="Scheremetjew M."/>
            <person name="Finn R."/>
            <person name="Kale V."/>
            <person name="Holt S."/>
            <person name="Cochrane G."/>
            <person name="Meng A."/>
            <person name="Brown T."/>
            <person name="Cohen L."/>
        </authorList>
    </citation>
    <scope>NUCLEOTIDE SEQUENCE</scope>
    <source>
        <strain evidence="5">WS</strain>
    </source>
</reference>
<dbReference type="PROSITE" id="PS00018">
    <property type="entry name" value="EF_HAND_1"/>
    <property type="match status" value="1"/>
</dbReference>
<keyword evidence="2" id="KW-0106">Calcium</keyword>
<dbReference type="PROSITE" id="PS50222">
    <property type="entry name" value="EF_HAND_2"/>
    <property type="match status" value="4"/>
</dbReference>
<gene>
    <name evidence="5" type="ORF">PCOS0759_LOCUS9013</name>
</gene>
<feature type="compositionally biased region" description="Polar residues" evidence="3">
    <location>
        <begin position="270"/>
        <end position="282"/>
    </location>
</feature>
<name>A0A7S1KTS6_9EUKA</name>
<evidence type="ECO:0000256" key="2">
    <source>
        <dbReference type="ARBA" id="ARBA00022837"/>
    </source>
</evidence>
<evidence type="ECO:0000256" key="1">
    <source>
        <dbReference type="ARBA" id="ARBA00022737"/>
    </source>
</evidence>
<feature type="region of interest" description="Disordered" evidence="3">
    <location>
        <begin position="921"/>
        <end position="960"/>
    </location>
</feature>
<feature type="region of interest" description="Disordered" evidence="3">
    <location>
        <begin position="894"/>
        <end position="913"/>
    </location>
</feature>
<dbReference type="InterPro" id="IPR018247">
    <property type="entry name" value="EF_Hand_1_Ca_BS"/>
</dbReference>
<dbReference type="SUPFAM" id="SSF47473">
    <property type="entry name" value="EF-hand"/>
    <property type="match status" value="3"/>
</dbReference>
<dbReference type="PANTHER" id="PTHR23048:SF0">
    <property type="entry name" value="CALMODULIN LIKE 3"/>
    <property type="match status" value="1"/>
</dbReference>
<sequence>MSIFNETKSPWYPLTSALTLPTYATCFQLSLQKSQSTSINNNASSYKPQQLNAFFIGVSHGPLDATIQNLLMQDSERGDFLTRNEERLRIRWVKTRKPCLTRQKEMVWSGIPEWNKRENKICEKCGGRKKRFASQNRSIDSSMNDSSVLSMENAAMDTRSNSSITTGSGTLTTVAHFPELNQLLNEGKAEGIFGVAVTTAEEETPGGTKALREWSRKVFNALQKIKSSKVTGEKASLLSGGSASRKRAVPNGNSSVKSPLTNKKRPASKKVSSGTLNSTTKSPAEELSLTRDEMDVLLFSRVFPAISTEQLEEAYTKEKITSDSSNDFEAFFSLLRTLSAHNQKNTPWLERLADRAAEKSSEDPSEEQMDSKTAQKGAVTSKQVQDALRHMGIGLPVTSVEKVISSVSKYLDSSIGKQKRGGGSSRSYSFDDFCRIVSRGKSQATAMIADSVDEHIEFLRSLFDHYDKEDTGFIPKTSAELFCKEFGFDVSQYQIDNLLEYMRTKGEMCTSDGFLTFAEFLSLLTGISKRRSIQTRACSLLDREKLKAFRRLFYRFDSTGNGAVSIGTLFSSLSSEWRYDVNETELKELLAHITFRKYPNMLQFEEFVQLMVKVEDKMDKYLQLFTAADTDGDGFISLDSLHNVLLKLQIPVTDSWMERFIRRVDPTLPYTEDLKINFEMFIALADMAKKFYFPPVLSHKQQVQFRRMFDEIDSTKDGYIDTGELAIIVQKLCQLDLVQEEVEEILFHFVKPHKQSEITLDEFMDFCQYIVDEISSMHEPSPQHKSFITDLQRDGVDSLMGVSPIRSVKQESQLQEPQGHYADDSYAQHQTVSLSSVESGAHDASQHAPPVDIEQERLGKLRKDRDGEDDQSEDDLHIEVHDASQDVIGDQSSAFLNITPPSIPPKHSSPFATPINISRESATLPQSGSQRKRSSLISTPTTPTTPTSTASSKAKRFTPQQEKRMKEIFELWDLDGDDFLDVHELAIGLKHRVPEDQLVNLVHQINKNLKRRETLVDESGKEIASSVEEKLDWQGFRLFWAVFKQKLPQD</sequence>
<keyword evidence="1" id="KW-0677">Repeat</keyword>
<evidence type="ECO:0000259" key="4">
    <source>
        <dbReference type="PROSITE" id="PS50222"/>
    </source>
</evidence>
<accession>A0A7S1KTS6</accession>
<feature type="region of interest" description="Disordered" evidence="3">
    <location>
        <begin position="355"/>
        <end position="381"/>
    </location>
</feature>
<feature type="domain" description="EF-hand" evidence="4">
    <location>
        <begin position="700"/>
        <end position="735"/>
    </location>
</feature>
<evidence type="ECO:0000313" key="5">
    <source>
        <dbReference type="EMBL" id="CAD9085759.1"/>
    </source>
</evidence>
<dbReference type="GO" id="GO:0016460">
    <property type="term" value="C:myosin II complex"/>
    <property type="evidence" value="ECO:0007669"/>
    <property type="project" value="TreeGrafter"/>
</dbReference>
<protein>
    <recommendedName>
        <fullName evidence="4">EF-hand domain-containing protein</fullName>
    </recommendedName>
</protein>
<proteinExistence type="predicted"/>
<feature type="domain" description="EF-hand" evidence="4">
    <location>
        <begin position="454"/>
        <end position="489"/>
    </location>
</feature>
<dbReference type="InterPro" id="IPR050230">
    <property type="entry name" value="CALM/Myosin/TropC-like"/>
</dbReference>
<dbReference type="AlphaFoldDB" id="A0A7S1KTS6"/>
<feature type="region of interest" description="Disordered" evidence="3">
    <location>
        <begin position="233"/>
        <end position="287"/>
    </location>
</feature>
<evidence type="ECO:0000256" key="3">
    <source>
        <dbReference type="SAM" id="MobiDB-lite"/>
    </source>
</evidence>
<dbReference type="EMBL" id="HBGD01010954">
    <property type="protein sequence ID" value="CAD9085759.1"/>
    <property type="molecule type" value="Transcribed_RNA"/>
</dbReference>
<dbReference type="InterPro" id="IPR002048">
    <property type="entry name" value="EF_hand_dom"/>
</dbReference>
<feature type="compositionally biased region" description="Low complexity" evidence="3">
    <location>
        <begin position="935"/>
        <end position="952"/>
    </location>
</feature>
<dbReference type="Gene3D" id="1.10.238.10">
    <property type="entry name" value="EF-hand"/>
    <property type="match status" value="5"/>
</dbReference>
<dbReference type="GO" id="GO:0005509">
    <property type="term" value="F:calcium ion binding"/>
    <property type="evidence" value="ECO:0007669"/>
    <property type="project" value="InterPro"/>
</dbReference>
<feature type="domain" description="EF-hand" evidence="4">
    <location>
        <begin position="960"/>
        <end position="995"/>
    </location>
</feature>
<organism evidence="5">
    <name type="scientific">Percolomonas cosmopolitus</name>
    <dbReference type="NCBI Taxonomy" id="63605"/>
    <lineage>
        <taxon>Eukaryota</taxon>
        <taxon>Discoba</taxon>
        <taxon>Heterolobosea</taxon>
        <taxon>Tetramitia</taxon>
        <taxon>Eutetramitia</taxon>
        <taxon>Percolomonadidae</taxon>
        <taxon>Percolomonas</taxon>
    </lineage>
</organism>
<feature type="region of interest" description="Disordered" evidence="3">
    <location>
        <begin position="830"/>
        <end position="858"/>
    </location>
</feature>
<dbReference type="InterPro" id="IPR011992">
    <property type="entry name" value="EF-hand-dom_pair"/>
</dbReference>
<feature type="compositionally biased region" description="Polar residues" evidence="3">
    <location>
        <begin position="371"/>
        <end position="381"/>
    </location>
</feature>
<dbReference type="PANTHER" id="PTHR23048">
    <property type="entry name" value="MYOSIN LIGHT CHAIN 1, 3"/>
    <property type="match status" value="1"/>
</dbReference>
<dbReference type="CDD" id="cd00051">
    <property type="entry name" value="EFh"/>
    <property type="match status" value="1"/>
</dbReference>
<feature type="domain" description="EF-hand" evidence="4">
    <location>
        <begin position="616"/>
        <end position="651"/>
    </location>
</feature>
<dbReference type="SMART" id="SM00054">
    <property type="entry name" value="EFh"/>
    <property type="match status" value="4"/>
</dbReference>